<proteinExistence type="inferred from homology"/>
<reference evidence="4" key="1">
    <citation type="submission" date="2016-09" db="EMBL/GenBank/DDBJ databases">
        <authorList>
            <person name="Strepis N."/>
        </authorList>
    </citation>
    <scope>NUCLEOTIDE SEQUENCE [LARGE SCALE GENOMIC DNA]</scope>
</reference>
<comment type="similarity">
    <text evidence="1">Belongs to the short-chain dehydrogenases/reductases (SDR) family.</text>
</comment>
<dbReference type="NCBIfam" id="NF005395">
    <property type="entry name" value="PRK06940.1"/>
    <property type="match status" value="1"/>
</dbReference>
<dbReference type="RefSeq" id="WP_073328511.1">
    <property type="nucleotide sequence ID" value="NZ_FQTT01000009.1"/>
</dbReference>
<dbReference type="PANTHER" id="PTHR24321:SF8">
    <property type="entry name" value="ESTRADIOL 17-BETA-DEHYDROGENASE 8-RELATED"/>
    <property type="match status" value="1"/>
</dbReference>
<name>A0A1M4RXV7_9ACTO</name>
<evidence type="ECO:0000313" key="4">
    <source>
        <dbReference type="Proteomes" id="UP000184291"/>
    </source>
</evidence>
<protein>
    <submittedName>
        <fullName evidence="3">Short-chain dehydrogenase/reductase sdr</fullName>
    </submittedName>
</protein>
<dbReference type="Gene3D" id="3.40.50.720">
    <property type="entry name" value="NAD(P)-binding Rossmann-like Domain"/>
    <property type="match status" value="1"/>
</dbReference>
<dbReference type="InterPro" id="IPR036291">
    <property type="entry name" value="NAD(P)-bd_dom_sf"/>
</dbReference>
<dbReference type="OrthoDB" id="9803333at2"/>
<dbReference type="PANTHER" id="PTHR24321">
    <property type="entry name" value="DEHYDROGENASES, SHORT CHAIN"/>
    <property type="match status" value="1"/>
</dbReference>
<gene>
    <name evidence="3" type="ORF">ACGLYG10_0980</name>
</gene>
<organism evidence="3 4">
    <name type="scientific">Actinomyces glycerinitolerans</name>
    <dbReference type="NCBI Taxonomy" id="1892869"/>
    <lineage>
        <taxon>Bacteria</taxon>
        <taxon>Bacillati</taxon>
        <taxon>Actinomycetota</taxon>
        <taxon>Actinomycetes</taxon>
        <taxon>Actinomycetales</taxon>
        <taxon>Actinomycetaceae</taxon>
        <taxon>Actinomyces</taxon>
    </lineage>
</organism>
<sequence>MIFDRNENRPVIALLGAGAMGTAIVRRIANGKQILLGDISTENLQTVAHDLAASGYEVATQQVDALDRASVEAFATKAASLGEVRYFIDTAGASPNQSSPEHIVALDLVATAMAIDVFANVIARGGAGLVISSQTGYMMRLSDEVERQLALTPTEELAELDFLKHDAVASSGVAYMVSKRANHLRVRTAAATSWGDRGARINTISPGIIVTPLAYDEFRAAGENYQAMIDASPARRVGTSDEIAAAGSFLLGEQAAFITGTDLLIDGGVIAAINAGRFTLGG</sequence>
<dbReference type="Proteomes" id="UP000184291">
    <property type="component" value="Unassembled WGS sequence"/>
</dbReference>
<dbReference type="GO" id="GO:0016491">
    <property type="term" value="F:oxidoreductase activity"/>
    <property type="evidence" value="ECO:0007669"/>
    <property type="project" value="UniProtKB-KW"/>
</dbReference>
<dbReference type="EMBL" id="FQTT01000009">
    <property type="protein sequence ID" value="SHE24771.1"/>
    <property type="molecule type" value="Genomic_DNA"/>
</dbReference>
<keyword evidence="4" id="KW-1185">Reference proteome</keyword>
<dbReference type="AlphaFoldDB" id="A0A1M4RXV7"/>
<keyword evidence="2" id="KW-0560">Oxidoreductase</keyword>
<evidence type="ECO:0000256" key="2">
    <source>
        <dbReference type="ARBA" id="ARBA00023002"/>
    </source>
</evidence>
<dbReference type="STRING" id="1892869.ACGLYG10_0980"/>
<evidence type="ECO:0000256" key="1">
    <source>
        <dbReference type="ARBA" id="ARBA00006484"/>
    </source>
</evidence>
<dbReference type="PRINTS" id="PR00081">
    <property type="entry name" value="GDHRDH"/>
</dbReference>
<evidence type="ECO:0000313" key="3">
    <source>
        <dbReference type="EMBL" id="SHE24771.1"/>
    </source>
</evidence>
<dbReference type="Pfam" id="PF13561">
    <property type="entry name" value="adh_short_C2"/>
    <property type="match status" value="1"/>
</dbReference>
<dbReference type="SUPFAM" id="SSF51735">
    <property type="entry name" value="NAD(P)-binding Rossmann-fold domains"/>
    <property type="match status" value="1"/>
</dbReference>
<accession>A0A1M4RXV7</accession>
<dbReference type="InterPro" id="IPR002347">
    <property type="entry name" value="SDR_fam"/>
</dbReference>
<dbReference type="Pfam" id="PF00106">
    <property type="entry name" value="adh_short"/>
    <property type="match status" value="1"/>
</dbReference>